<dbReference type="PANTHER" id="PTHR43479:SF11">
    <property type="entry name" value="ACREF_ENVCD OPERON REPRESSOR-RELATED"/>
    <property type="match status" value="1"/>
</dbReference>
<evidence type="ECO:0000256" key="2">
    <source>
        <dbReference type="PROSITE-ProRule" id="PRU00335"/>
    </source>
</evidence>
<feature type="DNA-binding region" description="H-T-H motif" evidence="2">
    <location>
        <begin position="22"/>
        <end position="41"/>
    </location>
</feature>
<dbReference type="SUPFAM" id="SSF48498">
    <property type="entry name" value="Tetracyclin repressor-like, C-terminal domain"/>
    <property type="match status" value="1"/>
</dbReference>
<dbReference type="GO" id="GO:0003677">
    <property type="term" value="F:DNA binding"/>
    <property type="evidence" value="ECO:0007669"/>
    <property type="project" value="UniProtKB-UniRule"/>
</dbReference>
<dbReference type="PRINTS" id="PR00455">
    <property type="entry name" value="HTHTETR"/>
</dbReference>
<evidence type="ECO:0000313" key="5">
    <source>
        <dbReference type="Proteomes" id="UP000199448"/>
    </source>
</evidence>
<dbReference type="EMBL" id="FNUG01000001">
    <property type="protein sequence ID" value="SEE29407.1"/>
    <property type="molecule type" value="Genomic_DNA"/>
</dbReference>
<dbReference type="AlphaFoldDB" id="A0A1H5HN50"/>
<dbReference type="PANTHER" id="PTHR43479">
    <property type="entry name" value="ACREF/ENVCD OPERON REPRESSOR-RELATED"/>
    <property type="match status" value="1"/>
</dbReference>
<dbReference type="Gene3D" id="1.10.10.60">
    <property type="entry name" value="Homeodomain-like"/>
    <property type="match status" value="1"/>
</dbReference>
<feature type="domain" description="HTH tetR-type" evidence="3">
    <location>
        <begin position="1"/>
        <end position="59"/>
    </location>
</feature>
<dbReference type="InterPro" id="IPR036271">
    <property type="entry name" value="Tet_transcr_reg_TetR-rel_C_sf"/>
</dbReference>
<dbReference type="STRING" id="390640.SAMN04488034_101204"/>
<keyword evidence="1 2" id="KW-0238">DNA-binding</keyword>
<dbReference type="InterPro" id="IPR001647">
    <property type="entry name" value="HTH_TetR"/>
</dbReference>
<protein>
    <submittedName>
        <fullName evidence="4">Transcriptional regulator, TetR family</fullName>
    </submittedName>
</protein>
<evidence type="ECO:0000313" key="4">
    <source>
        <dbReference type="EMBL" id="SEE29407.1"/>
    </source>
</evidence>
<dbReference type="PROSITE" id="PS50977">
    <property type="entry name" value="HTH_TETR_2"/>
    <property type="match status" value="1"/>
</dbReference>
<dbReference type="InterPro" id="IPR050624">
    <property type="entry name" value="HTH-type_Tx_Regulator"/>
</dbReference>
<dbReference type="Gene3D" id="1.10.357.10">
    <property type="entry name" value="Tetracycline Repressor, domain 2"/>
    <property type="match status" value="1"/>
</dbReference>
<dbReference type="RefSeq" id="WP_093110863.1">
    <property type="nucleotide sequence ID" value="NZ_FNGG01000001.1"/>
</dbReference>
<gene>
    <name evidence="4" type="ORF">SAMN04488034_101204</name>
</gene>
<evidence type="ECO:0000256" key="1">
    <source>
        <dbReference type="ARBA" id="ARBA00023125"/>
    </source>
</evidence>
<name>A0A1H5HN50_9FLAO</name>
<proteinExistence type="predicted"/>
<evidence type="ECO:0000259" key="3">
    <source>
        <dbReference type="PROSITE" id="PS50977"/>
    </source>
</evidence>
<dbReference type="Proteomes" id="UP000199448">
    <property type="component" value="Unassembled WGS sequence"/>
</dbReference>
<dbReference type="SUPFAM" id="SSF46689">
    <property type="entry name" value="Homeodomain-like"/>
    <property type="match status" value="1"/>
</dbReference>
<accession>A0A1H5HN50</accession>
<keyword evidence="5" id="KW-1185">Reference proteome</keyword>
<dbReference type="InterPro" id="IPR009057">
    <property type="entry name" value="Homeodomain-like_sf"/>
</dbReference>
<dbReference type="OrthoDB" id="881297at2"/>
<organism evidence="4 5">
    <name type="scientific">Salinimicrobium catena</name>
    <dbReference type="NCBI Taxonomy" id="390640"/>
    <lineage>
        <taxon>Bacteria</taxon>
        <taxon>Pseudomonadati</taxon>
        <taxon>Bacteroidota</taxon>
        <taxon>Flavobacteriia</taxon>
        <taxon>Flavobacteriales</taxon>
        <taxon>Flavobacteriaceae</taxon>
        <taxon>Salinimicrobium</taxon>
    </lineage>
</organism>
<sequence>MKESILSKAAEKFLSLGVKSVTMDEIAADLGISKKTIYAHFATKTKLVEATALYVFENISEGIKEIREEQSDPIVEMYNIKNFACQHLKNERSSPQFQLQKYYPKVYSTITGKQQQLLEGQIKENLERGIALGIYRKDLPVEFISRIYFVGMLGIKDRDLFPESEYSTAELIEKHLEYHLRAIVTPEGLATLNELLNTNTQK</sequence>
<dbReference type="Pfam" id="PF00440">
    <property type="entry name" value="TetR_N"/>
    <property type="match status" value="1"/>
</dbReference>
<reference evidence="4 5" key="1">
    <citation type="submission" date="2016-10" db="EMBL/GenBank/DDBJ databases">
        <authorList>
            <person name="de Groot N.N."/>
        </authorList>
    </citation>
    <scope>NUCLEOTIDE SEQUENCE [LARGE SCALE GENOMIC DNA]</scope>
    <source>
        <strain evidence="4 5">DSM 23553</strain>
    </source>
</reference>